<protein>
    <submittedName>
        <fullName evidence="1">Uncharacterized protein</fullName>
    </submittedName>
</protein>
<dbReference type="EMBL" id="VDCV01000007">
    <property type="protein sequence ID" value="KAB5548403.1"/>
    <property type="molecule type" value="Genomic_DNA"/>
</dbReference>
<reference evidence="2" key="1">
    <citation type="journal article" date="2019" name="Gigascience">
        <title>De novo genome assembly of the endangered Acer yangbiense, a plant species with extremely small populations endemic to Yunnan Province, China.</title>
        <authorList>
            <person name="Yang J."/>
            <person name="Wariss H.M."/>
            <person name="Tao L."/>
            <person name="Zhang R."/>
            <person name="Yun Q."/>
            <person name="Hollingsworth P."/>
            <person name="Dao Z."/>
            <person name="Luo G."/>
            <person name="Guo H."/>
            <person name="Ma Y."/>
            <person name="Sun W."/>
        </authorList>
    </citation>
    <scope>NUCLEOTIDE SEQUENCE [LARGE SCALE GENOMIC DNA]</scope>
    <source>
        <strain evidence="2">cv. br00</strain>
    </source>
</reference>
<proteinExistence type="predicted"/>
<evidence type="ECO:0000313" key="1">
    <source>
        <dbReference type="EMBL" id="KAB5548403.1"/>
    </source>
</evidence>
<organism evidence="1 2">
    <name type="scientific">Salix brachista</name>
    <dbReference type="NCBI Taxonomy" id="2182728"/>
    <lineage>
        <taxon>Eukaryota</taxon>
        <taxon>Viridiplantae</taxon>
        <taxon>Streptophyta</taxon>
        <taxon>Embryophyta</taxon>
        <taxon>Tracheophyta</taxon>
        <taxon>Spermatophyta</taxon>
        <taxon>Magnoliopsida</taxon>
        <taxon>eudicotyledons</taxon>
        <taxon>Gunneridae</taxon>
        <taxon>Pentapetalae</taxon>
        <taxon>rosids</taxon>
        <taxon>fabids</taxon>
        <taxon>Malpighiales</taxon>
        <taxon>Salicaceae</taxon>
        <taxon>Saliceae</taxon>
        <taxon>Salix</taxon>
    </lineage>
</organism>
<gene>
    <name evidence="1" type="ORF">DKX38_011809</name>
</gene>
<keyword evidence="2" id="KW-1185">Reference proteome</keyword>
<name>A0A5N5M2I0_9ROSI</name>
<evidence type="ECO:0000313" key="2">
    <source>
        <dbReference type="Proteomes" id="UP000326939"/>
    </source>
</evidence>
<dbReference type="AlphaFoldDB" id="A0A5N5M2I0"/>
<accession>A0A5N5M2I0</accession>
<dbReference type="Proteomes" id="UP000326939">
    <property type="component" value="Chromosome 7"/>
</dbReference>
<comment type="caution">
    <text evidence="1">The sequence shown here is derived from an EMBL/GenBank/DDBJ whole genome shotgun (WGS) entry which is preliminary data.</text>
</comment>
<sequence>MSCANPVNSPLYVDTGTCLNVAKSSNVSVSKHSYVNIGGMKASDLMKLCRLEWMTLLPAKDYRNMSFKEIHSQLAYGFELSWHNSSITVLLTGIISRQPTVDLTVIHLFLLNSLHLKCLRTQERNARVFNNHHKEAATLSKEAMMQLRILLLHYKKPIPAWGPLHAKLIIGLVPIGVMLGPLDFLCGLRVVPAGMGCQGSSPRSSSGAVGLRKITCWAGRFLRLGEGLSHD</sequence>